<dbReference type="SUPFAM" id="SSF53092">
    <property type="entry name" value="Creatinase/prolidase N-terminal domain"/>
    <property type="match status" value="1"/>
</dbReference>
<evidence type="ECO:0000256" key="11">
    <source>
        <dbReference type="ARBA" id="ARBA00023211"/>
    </source>
</evidence>
<dbReference type="PANTHER" id="PTHR43226:SF3">
    <property type="entry name" value="XAA-PRO AMINOPEPTIDASE AN0832-RELATED"/>
    <property type="match status" value="1"/>
</dbReference>
<evidence type="ECO:0000313" key="18">
    <source>
        <dbReference type="Proteomes" id="UP001492380"/>
    </source>
</evidence>
<keyword evidence="18" id="KW-1185">Reference proteome</keyword>
<evidence type="ECO:0000256" key="1">
    <source>
        <dbReference type="ARBA" id="ARBA00001424"/>
    </source>
</evidence>
<dbReference type="InterPro" id="IPR000994">
    <property type="entry name" value="Pept_M24"/>
</dbReference>
<protein>
    <recommendedName>
        <fullName evidence="5">Xaa-Pro aminopeptidase</fullName>
        <ecNumber evidence="5">3.4.11.9</ecNumber>
    </recommendedName>
    <alternativeName>
        <fullName evidence="12">Aminoacylproline aminopeptidase</fullName>
    </alternativeName>
    <alternativeName>
        <fullName evidence="13">Prolidase</fullName>
    </alternativeName>
</protein>
<evidence type="ECO:0000256" key="14">
    <source>
        <dbReference type="RuleBase" id="RU000590"/>
    </source>
</evidence>
<feature type="region of interest" description="Disordered" evidence="15">
    <location>
        <begin position="521"/>
        <end position="603"/>
    </location>
</feature>
<dbReference type="InterPro" id="IPR052433">
    <property type="entry name" value="X-Pro_dipept-like"/>
</dbReference>
<dbReference type="InterPro" id="IPR029149">
    <property type="entry name" value="Creatin/AminoP/Spt16_N"/>
</dbReference>
<feature type="compositionally biased region" description="Basic and acidic residues" evidence="15">
    <location>
        <begin position="546"/>
        <end position="556"/>
    </location>
</feature>
<evidence type="ECO:0000256" key="9">
    <source>
        <dbReference type="ARBA" id="ARBA00022801"/>
    </source>
</evidence>
<comment type="function">
    <text evidence="3">Catalyzes the removal of a penultimate prolyl residue from the N-termini of peptides.</text>
</comment>
<evidence type="ECO:0000256" key="8">
    <source>
        <dbReference type="ARBA" id="ARBA00022723"/>
    </source>
</evidence>
<comment type="caution">
    <text evidence="17">The sequence shown here is derived from an EMBL/GenBank/DDBJ whole genome shotgun (WGS) entry which is preliminary data.</text>
</comment>
<dbReference type="InterPro" id="IPR001131">
    <property type="entry name" value="Peptidase_M24B_aminopep-P_CS"/>
</dbReference>
<name>A0ABR1YM10_9PEZI</name>
<keyword evidence="6" id="KW-0031">Aminopeptidase</keyword>
<dbReference type="EC" id="3.4.11.9" evidence="5"/>
<feature type="domain" description="Aminopeptidase P N-terminal" evidence="16">
    <location>
        <begin position="24"/>
        <end position="155"/>
    </location>
</feature>
<gene>
    <name evidence="17" type="ORF">HDK90DRAFT_269961</name>
</gene>
<dbReference type="Proteomes" id="UP001492380">
    <property type="component" value="Unassembled WGS sequence"/>
</dbReference>
<comment type="similarity">
    <text evidence="4 14">Belongs to the peptidase M24B family.</text>
</comment>
<organism evidence="17 18">
    <name type="scientific">Phyllosticta capitalensis</name>
    <dbReference type="NCBI Taxonomy" id="121624"/>
    <lineage>
        <taxon>Eukaryota</taxon>
        <taxon>Fungi</taxon>
        <taxon>Dikarya</taxon>
        <taxon>Ascomycota</taxon>
        <taxon>Pezizomycotina</taxon>
        <taxon>Dothideomycetes</taxon>
        <taxon>Dothideomycetes incertae sedis</taxon>
        <taxon>Botryosphaeriales</taxon>
        <taxon>Phyllostictaceae</taxon>
        <taxon>Phyllosticta</taxon>
    </lineage>
</organism>
<keyword evidence="9" id="KW-0378">Hydrolase</keyword>
<feature type="compositionally biased region" description="Polar residues" evidence="15">
    <location>
        <begin position="696"/>
        <end position="705"/>
    </location>
</feature>
<comment type="cofactor">
    <cofactor evidence="2">
        <name>Mn(2+)</name>
        <dbReference type="ChEBI" id="CHEBI:29035"/>
    </cofactor>
</comment>
<keyword evidence="7" id="KW-0645">Protease</keyword>
<dbReference type="CDD" id="cd01087">
    <property type="entry name" value="Prolidase"/>
    <property type="match status" value="1"/>
</dbReference>
<evidence type="ECO:0000256" key="13">
    <source>
        <dbReference type="ARBA" id="ARBA00032413"/>
    </source>
</evidence>
<dbReference type="Gene3D" id="3.90.230.10">
    <property type="entry name" value="Creatinase/methionine aminopeptidase superfamily"/>
    <property type="match status" value="1"/>
</dbReference>
<sequence>MASLSNAMSTLRINVESPISLDKYPAKQHAKRVASILGVDKGLIYLPGAPTTYLEDSDQTIPFRQRRFFYYLSGVDEADCHLIYDIGYDLLALYVPRVSPKEVIWNGRGSNPAEALDKYDVDHVDYADVVVQHVDSWLDHCKDGEVYILHPDQGTRKDFDKSPRVNSTDLKKAMDVARLRKDPHEIKLIRRANNISAKAHTNVLKNIAQFSNEAQVEAIFLDTCVAEDAKHQAYEIIAASGGNAATLHYVENNQDFGSRELMCLDAGAEWDCYASDVTRTFPLKGDWPSKEAKDIYNLVQSMQTACINAIKPGVRFIDLQNLAHRVAIWGLLKLGILHHGNLEEIFQAKTSMAFFPHGLGHHVGLDVHDIINLPMTPCGRKSLNTDLCGPNPNPPPFHPMSCGLEEGMVVTIEPGIYFSAFALRTLYLPNPVHAKYINMTVVERYFPVGGVRIEDDILVTDNGHENLTTAPKGEEALKIIQDSIKHHANTNDTPRRPQNNGTVPEAISSLRDQIRDIYSIEPGSMYSFPPGTDLRPSSARDAPPSRPERPIARDALRALNSRSLRYDRPRSGPMRPNKLRDGVVPASHQGASAEKQGAPARHCPVPSTLPQPSQQLHADVIAAKEVERQALLRLNEAREAERAAWRQLQAFAPPFAKPPRGAARPERMDLARKFMTLPKRQKDQVQEVVKEETPNEAASSHQALQGPNPIDVQKDKEEAELQEQDVARHFDANGNEVKMDPYSAWWLEYINNGSVAKWPPPKGLVVDLSRLPGLDAYKQK</sequence>
<evidence type="ECO:0000256" key="3">
    <source>
        <dbReference type="ARBA" id="ARBA00002443"/>
    </source>
</evidence>
<keyword evidence="10" id="KW-0482">Metalloprotease</keyword>
<accession>A0ABR1YM10</accession>
<evidence type="ECO:0000256" key="5">
    <source>
        <dbReference type="ARBA" id="ARBA00012574"/>
    </source>
</evidence>
<dbReference type="Pfam" id="PF05195">
    <property type="entry name" value="AMP_N"/>
    <property type="match status" value="1"/>
</dbReference>
<dbReference type="SMART" id="SM01011">
    <property type="entry name" value="AMP_N"/>
    <property type="match status" value="1"/>
</dbReference>
<dbReference type="PROSITE" id="PS00491">
    <property type="entry name" value="PROLINE_PEPTIDASE"/>
    <property type="match status" value="1"/>
</dbReference>
<evidence type="ECO:0000256" key="7">
    <source>
        <dbReference type="ARBA" id="ARBA00022670"/>
    </source>
</evidence>
<evidence type="ECO:0000256" key="10">
    <source>
        <dbReference type="ARBA" id="ARBA00023049"/>
    </source>
</evidence>
<dbReference type="InterPro" id="IPR007865">
    <property type="entry name" value="Aminopep_P_N"/>
</dbReference>
<keyword evidence="8 14" id="KW-0479">Metal-binding</keyword>
<keyword evidence="11" id="KW-0464">Manganese</keyword>
<evidence type="ECO:0000259" key="16">
    <source>
        <dbReference type="SMART" id="SM01011"/>
    </source>
</evidence>
<proteinExistence type="inferred from homology"/>
<dbReference type="SUPFAM" id="SSF55920">
    <property type="entry name" value="Creatinase/aminopeptidase"/>
    <property type="match status" value="1"/>
</dbReference>
<evidence type="ECO:0000313" key="17">
    <source>
        <dbReference type="EMBL" id="KAK8233531.1"/>
    </source>
</evidence>
<comment type="catalytic activity">
    <reaction evidence="1">
        <text>Release of any N-terminal amino acid, including proline, that is linked to proline, even from a dipeptide or tripeptide.</text>
        <dbReference type="EC" id="3.4.11.9"/>
    </reaction>
</comment>
<evidence type="ECO:0000256" key="2">
    <source>
        <dbReference type="ARBA" id="ARBA00001936"/>
    </source>
</evidence>
<evidence type="ECO:0000256" key="15">
    <source>
        <dbReference type="SAM" id="MobiDB-lite"/>
    </source>
</evidence>
<feature type="region of interest" description="Disordered" evidence="15">
    <location>
        <begin position="689"/>
        <end position="709"/>
    </location>
</feature>
<evidence type="ECO:0000256" key="6">
    <source>
        <dbReference type="ARBA" id="ARBA00022438"/>
    </source>
</evidence>
<dbReference type="Gene3D" id="3.40.350.10">
    <property type="entry name" value="Creatinase/prolidase N-terminal domain"/>
    <property type="match status" value="1"/>
</dbReference>
<reference evidence="17 18" key="1">
    <citation type="submission" date="2024-04" db="EMBL/GenBank/DDBJ databases">
        <title>Phyllosticta paracitricarpa is synonymous to the EU quarantine fungus P. citricarpa based on phylogenomic analyses.</title>
        <authorList>
            <consortium name="Lawrence Berkeley National Laboratory"/>
            <person name="Van Ingen-Buijs V.A."/>
            <person name="Van Westerhoven A.C."/>
            <person name="Haridas S."/>
            <person name="Skiadas P."/>
            <person name="Martin F."/>
            <person name="Groenewald J.Z."/>
            <person name="Crous P.W."/>
            <person name="Seidl M.F."/>
        </authorList>
    </citation>
    <scope>NUCLEOTIDE SEQUENCE [LARGE SCALE GENOMIC DNA]</scope>
    <source>
        <strain evidence="17 18">CBS 123374</strain>
    </source>
</reference>
<dbReference type="Pfam" id="PF00557">
    <property type="entry name" value="Peptidase_M24"/>
    <property type="match status" value="1"/>
</dbReference>
<dbReference type="InterPro" id="IPR036005">
    <property type="entry name" value="Creatinase/aminopeptidase-like"/>
</dbReference>
<dbReference type="PANTHER" id="PTHR43226">
    <property type="entry name" value="XAA-PRO AMINOPEPTIDASE 3"/>
    <property type="match status" value="1"/>
</dbReference>
<evidence type="ECO:0000256" key="4">
    <source>
        <dbReference type="ARBA" id="ARBA00008766"/>
    </source>
</evidence>
<dbReference type="EMBL" id="JBBWRZ010000006">
    <property type="protein sequence ID" value="KAK8233531.1"/>
    <property type="molecule type" value="Genomic_DNA"/>
</dbReference>
<evidence type="ECO:0000256" key="12">
    <source>
        <dbReference type="ARBA" id="ARBA00030849"/>
    </source>
</evidence>